<dbReference type="CDD" id="cd02955">
    <property type="entry name" value="SSP411"/>
    <property type="match status" value="1"/>
</dbReference>
<comment type="caution">
    <text evidence="3">The sequence shown here is derived from an EMBL/GenBank/DDBJ whole genome shotgun (WGS) entry which is preliminary data.</text>
</comment>
<reference evidence="3" key="1">
    <citation type="submission" date="2023-03" db="EMBL/GenBank/DDBJ databases">
        <authorList>
            <person name="Steffen K."/>
            <person name="Cardenas P."/>
        </authorList>
    </citation>
    <scope>NUCLEOTIDE SEQUENCE</scope>
</reference>
<evidence type="ECO:0000259" key="2">
    <source>
        <dbReference type="Pfam" id="PF03190"/>
    </source>
</evidence>
<dbReference type="SUPFAM" id="SSF48208">
    <property type="entry name" value="Six-hairpin glycosidases"/>
    <property type="match status" value="1"/>
</dbReference>
<sequence length="606" mass="67495">MRLNLRSAINPFIHLLICLFTYFCIIASSFGGTVYAAEDPHSHEAALKNPDGTWKWTNALIGETSPYLLLHAHNPVDWYPWGPEALDRAKAENKPIFLSVGYSTCYWCHVMERKVFSDPEIANLMNALFINIKVDREERPDIDEIYMTATQIMTGSGGWPNSVFLTPDLLPFFGGTYFPPEDSRGRPGFPRVLNALHEVWMNQQADVIAQAEKITEVIVQATAATPASAEETPLDRKLVSAAVKALQSSVAKSLKKSEEDLHSQLEPLKAKLLTTREKRKQPLLDTKVIVSWNGLMIDAFAYGYEVLGDKRYRDVAEKAALFNLKHLRTADGQLMRTYRDGVAKYNGYLDDYAFLVRGLLGLHQATGEKSWLNEAKSLTDTMNQLFWDDKNGGFYFTLANQKHLVVRTKNPYDSALPSGNAVAANNLLILAHHLGEKDYLDKAEKTLQNFAGMMEQSPSAFMHMLFATNRYLSTDWTKVGAAPQEESAQFGLNTEGRSTINLFGLPKAPVALPSEHELLTLAASIPSKGAIFPGNAFDVEVQLELAEGWHINANPSSWDLLIPTTVSVSLMLPSKSCRSHTPRGSRSTQIGGRLQFPSMKKTPQSR</sequence>
<dbReference type="InterPro" id="IPR005198">
    <property type="entry name" value="Glyco_hydro_76"/>
</dbReference>
<feature type="domain" description="Spermatogenesis-associated protein 20-like TRX" evidence="2">
    <location>
        <begin position="57"/>
        <end position="217"/>
    </location>
</feature>
<dbReference type="InterPro" id="IPR004879">
    <property type="entry name" value="Ssp411-like_TRX"/>
</dbReference>
<dbReference type="InterPro" id="IPR024705">
    <property type="entry name" value="Ssp411"/>
</dbReference>
<protein>
    <submittedName>
        <fullName evidence="3">Uncharacterized protein YyaL</fullName>
    </submittedName>
</protein>
<keyword evidence="4" id="KW-1185">Reference proteome</keyword>
<dbReference type="PANTHER" id="PTHR42899:SF1">
    <property type="entry name" value="SPERMATOGENESIS-ASSOCIATED PROTEIN 20"/>
    <property type="match status" value="1"/>
</dbReference>
<name>A0AA35XDF8_GEOBA</name>
<dbReference type="InterPro" id="IPR008928">
    <property type="entry name" value="6-hairpin_glycosidase_sf"/>
</dbReference>
<dbReference type="Gene3D" id="1.50.10.20">
    <property type="match status" value="1"/>
</dbReference>
<dbReference type="Pfam" id="PF03663">
    <property type="entry name" value="Glyco_hydro_76"/>
    <property type="match status" value="1"/>
</dbReference>
<evidence type="ECO:0000313" key="3">
    <source>
        <dbReference type="EMBL" id="CAI8047380.1"/>
    </source>
</evidence>
<organism evidence="3 4">
    <name type="scientific">Geodia barretti</name>
    <name type="common">Barrett's horny sponge</name>
    <dbReference type="NCBI Taxonomy" id="519541"/>
    <lineage>
        <taxon>Eukaryota</taxon>
        <taxon>Metazoa</taxon>
        <taxon>Porifera</taxon>
        <taxon>Demospongiae</taxon>
        <taxon>Heteroscleromorpha</taxon>
        <taxon>Tetractinellida</taxon>
        <taxon>Astrophorina</taxon>
        <taxon>Geodiidae</taxon>
        <taxon>Geodia</taxon>
    </lineage>
</organism>
<accession>A0AA35XDF8</accession>
<evidence type="ECO:0000256" key="1">
    <source>
        <dbReference type="SAM" id="MobiDB-lite"/>
    </source>
</evidence>
<dbReference type="AlphaFoldDB" id="A0AA35XDF8"/>
<proteinExistence type="predicted"/>
<dbReference type="EMBL" id="CASHTH010003633">
    <property type="protein sequence ID" value="CAI8047380.1"/>
    <property type="molecule type" value="Genomic_DNA"/>
</dbReference>
<evidence type="ECO:0000313" key="4">
    <source>
        <dbReference type="Proteomes" id="UP001174909"/>
    </source>
</evidence>
<dbReference type="Pfam" id="PF03190">
    <property type="entry name" value="Thioredox_DsbH"/>
    <property type="match status" value="1"/>
</dbReference>
<dbReference type="InterPro" id="IPR036249">
    <property type="entry name" value="Thioredoxin-like_sf"/>
</dbReference>
<dbReference type="GO" id="GO:0005975">
    <property type="term" value="P:carbohydrate metabolic process"/>
    <property type="evidence" value="ECO:0007669"/>
    <property type="project" value="InterPro"/>
</dbReference>
<dbReference type="Proteomes" id="UP001174909">
    <property type="component" value="Unassembled WGS sequence"/>
</dbReference>
<dbReference type="PANTHER" id="PTHR42899">
    <property type="entry name" value="SPERMATOGENESIS-ASSOCIATED PROTEIN 20"/>
    <property type="match status" value="1"/>
</dbReference>
<gene>
    <name evidence="3" type="ORF">GBAR_LOCUS26183</name>
</gene>
<feature type="region of interest" description="Disordered" evidence="1">
    <location>
        <begin position="575"/>
        <end position="606"/>
    </location>
</feature>
<dbReference type="Gene3D" id="3.40.30.10">
    <property type="entry name" value="Glutaredoxin"/>
    <property type="match status" value="1"/>
</dbReference>
<dbReference type="SUPFAM" id="SSF52833">
    <property type="entry name" value="Thioredoxin-like"/>
    <property type="match status" value="1"/>
</dbReference>